<accession>A0AAD7A7X0</accession>
<dbReference type="AlphaFoldDB" id="A0AAD7A7X0"/>
<feature type="transmembrane region" description="Helical" evidence="1">
    <location>
        <begin position="162"/>
        <end position="187"/>
    </location>
</feature>
<keyword evidence="1" id="KW-1133">Transmembrane helix</keyword>
<protein>
    <submittedName>
        <fullName evidence="2">Uncharacterized protein</fullName>
    </submittedName>
</protein>
<comment type="caution">
    <text evidence="2">The sequence shown here is derived from an EMBL/GenBank/DDBJ whole genome shotgun (WGS) entry which is preliminary data.</text>
</comment>
<evidence type="ECO:0000256" key="1">
    <source>
        <dbReference type="SAM" id="Phobius"/>
    </source>
</evidence>
<dbReference type="EMBL" id="JARIHO010000013">
    <property type="protein sequence ID" value="KAJ7351518.1"/>
    <property type="molecule type" value="Genomic_DNA"/>
</dbReference>
<organism evidence="2 3">
    <name type="scientific">Mycena albidolilacea</name>
    <dbReference type="NCBI Taxonomy" id="1033008"/>
    <lineage>
        <taxon>Eukaryota</taxon>
        <taxon>Fungi</taxon>
        <taxon>Dikarya</taxon>
        <taxon>Basidiomycota</taxon>
        <taxon>Agaricomycotina</taxon>
        <taxon>Agaricomycetes</taxon>
        <taxon>Agaricomycetidae</taxon>
        <taxon>Agaricales</taxon>
        <taxon>Marasmiineae</taxon>
        <taxon>Mycenaceae</taxon>
        <taxon>Mycena</taxon>
    </lineage>
</organism>
<feature type="transmembrane region" description="Helical" evidence="1">
    <location>
        <begin position="98"/>
        <end position="121"/>
    </location>
</feature>
<reference evidence="2" key="1">
    <citation type="submission" date="2023-03" db="EMBL/GenBank/DDBJ databases">
        <title>Massive genome expansion in bonnet fungi (Mycena s.s.) driven by repeated elements and novel gene families across ecological guilds.</title>
        <authorList>
            <consortium name="Lawrence Berkeley National Laboratory"/>
            <person name="Harder C.B."/>
            <person name="Miyauchi S."/>
            <person name="Viragh M."/>
            <person name="Kuo A."/>
            <person name="Thoen E."/>
            <person name="Andreopoulos B."/>
            <person name="Lu D."/>
            <person name="Skrede I."/>
            <person name="Drula E."/>
            <person name="Henrissat B."/>
            <person name="Morin E."/>
            <person name="Kohler A."/>
            <person name="Barry K."/>
            <person name="LaButti K."/>
            <person name="Morin E."/>
            <person name="Salamov A."/>
            <person name="Lipzen A."/>
            <person name="Mereny Z."/>
            <person name="Hegedus B."/>
            <person name="Baldrian P."/>
            <person name="Stursova M."/>
            <person name="Weitz H."/>
            <person name="Taylor A."/>
            <person name="Grigoriev I.V."/>
            <person name="Nagy L.G."/>
            <person name="Martin F."/>
            <person name="Kauserud H."/>
        </authorList>
    </citation>
    <scope>NUCLEOTIDE SEQUENCE</scope>
    <source>
        <strain evidence="2">CBHHK002</strain>
    </source>
</reference>
<proteinExistence type="predicted"/>
<feature type="transmembrane region" description="Helical" evidence="1">
    <location>
        <begin position="133"/>
        <end position="150"/>
    </location>
</feature>
<name>A0AAD7A7X0_9AGAR</name>
<keyword evidence="1" id="KW-0812">Transmembrane</keyword>
<keyword evidence="3" id="KW-1185">Reference proteome</keyword>
<gene>
    <name evidence="2" type="ORF">DFH08DRAFT_957827</name>
</gene>
<feature type="transmembrane region" description="Helical" evidence="1">
    <location>
        <begin position="53"/>
        <end position="78"/>
    </location>
</feature>
<keyword evidence="1" id="KW-0472">Membrane</keyword>
<evidence type="ECO:0000313" key="3">
    <source>
        <dbReference type="Proteomes" id="UP001218218"/>
    </source>
</evidence>
<dbReference type="Proteomes" id="UP001218218">
    <property type="component" value="Unassembled WGS sequence"/>
</dbReference>
<evidence type="ECO:0000313" key="2">
    <source>
        <dbReference type="EMBL" id="KAJ7351518.1"/>
    </source>
</evidence>
<sequence>MGPYSNTVDTTNVHSILSGLYIAMAEAFLYGAYAVMFAFYLHVLHTKRIKTRFLSVMTISLFILCTAHFTLVLASTAVLDQTNGYSVIDADDPSSMVFRLNFAANVIYVTSNVIADSIFIFRCYAIWNFDRRITILPILSTAVFCVVGFFDSNRSIVVSRSMFNAAVGTSVFTTFMLMGLSAGRILWLAWTAKQVLGRTMTTRYRTVCVMILESGAVYCAGGIIYIILALHQPSDEPIGSDFARKNGAILGQLVGIAPTIIAVRAGLEKDVEVPEDPQHVKTVRDIQFPVTRSIQSQTLYLRPESDQGSAMAEEV</sequence>
<feature type="transmembrane region" description="Helical" evidence="1">
    <location>
        <begin position="207"/>
        <end position="228"/>
    </location>
</feature>
<feature type="transmembrane region" description="Helical" evidence="1">
    <location>
        <begin position="20"/>
        <end position="41"/>
    </location>
</feature>